<dbReference type="PANTHER" id="PTHR45947">
    <property type="entry name" value="SULFOQUINOVOSYL TRANSFERASE SQD2"/>
    <property type="match status" value="1"/>
</dbReference>
<organism evidence="1 2">
    <name type="scientific">Streptomyces violaceolatus</name>
    <dbReference type="NCBI Taxonomy" id="67378"/>
    <lineage>
        <taxon>Bacteria</taxon>
        <taxon>Bacillati</taxon>
        <taxon>Actinomycetota</taxon>
        <taxon>Actinomycetes</taxon>
        <taxon>Kitasatosporales</taxon>
        <taxon>Streptomycetaceae</taxon>
        <taxon>Streptomyces</taxon>
        <taxon>Streptomyces violaceoruber group</taxon>
    </lineage>
</organism>
<evidence type="ECO:0008006" key="3">
    <source>
        <dbReference type="Google" id="ProtNLM"/>
    </source>
</evidence>
<dbReference type="CDD" id="cd03801">
    <property type="entry name" value="GT4_PimA-like"/>
    <property type="match status" value="1"/>
</dbReference>
<dbReference type="EMBL" id="BAAASK010000031">
    <property type="protein sequence ID" value="GAA2700090.1"/>
    <property type="molecule type" value="Genomic_DNA"/>
</dbReference>
<dbReference type="Pfam" id="PF20706">
    <property type="entry name" value="GT4-conflict"/>
    <property type="match status" value="1"/>
</dbReference>
<dbReference type="Gene3D" id="3.40.50.2000">
    <property type="entry name" value="Glycogen Phosphorylase B"/>
    <property type="match status" value="2"/>
</dbReference>
<dbReference type="SUPFAM" id="SSF53756">
    <property type="entry name" value="UDP-Glycosyltransferase/glycogen phosphorylase"/>
    <property type="match status" value="1"/>
</dbReference>
<dbReference type="Proteomes" id="UP001499989">
    <property type="component" value="Unassembled WGS sequence"/>
</dbReference>
<reference evidence="1 2" key="1">
    <citation type="journal article" date="2019" name="Int. J. Syst. Evol. Microbiol.">
        <title>The Global Catalogue of Microorganisms (GCM) 10K type strain sequencing project: providing services to taxonomists for standard genome sequencing and annotation.</title>
        <authorList>
            <consortium name="The Broad Institute Genomics Platform"/>
            <consortium name="The Broad Institute Genome Sequencing Center for Infectious Disease"/>
            <person name="Wu L."/>
            <person name="Ma J."/>
        </authorList>
    </citation>
    <scope>NUCLEOTIDE SEQUENCE [LARGE SCALE GENOMIC DNA]</scope>
    <source>
        <strain evidence="1 2">JCM 4531</strain>
    </source>
</reference>
<sequence length="386" mass="41279">MPAFNRSIATAMADTGHRTGCLVKSATCAEYEDARRCGVTLLTAETTPAGPDFMLRAASAVDFGADVIVGHDRFSGCEAWAYARKYTSAQLVYIAHTVPAEIERYKNSGSATSRIEERERIIREVGAEADVVAAVGPRITRCTTDLLAGETGIGTDGIVRLDPGITSSPHARRSPPARRHVLVLGRTEDIGLKGLDIAARAVADVPMTAGPPLTLLIRGAYADECDELHRALVKLSRLARERVDVRPYTVDPAELRRDLTRSALCLMPSRVEGFGLVALEAIAAGTPVLVSGSSGVAELLSEILGRSAEPMIVEMSDHEKTDVRRWRDAIAKVTADLDASFAYADEVRTRLAGQLGWHDTARALAVAVDRAAGTAPVHPALPVRPS</sequence>
<accession>A0ABN3TEX1</accession>
<protein>
    <recommendedName>
        <fullName evidence="3">Glycosyltransferase</fullName>
    </recommendedName>
</protein>
<gene>
    <name evidence="1" type="ORF">GCM10010310_67850</name>
</gene>
<evidence type="ECO:0000313" key="1">
    <source>
        <dbReference type="EMBL" id="GAA2700090.1"/>
    </source>
</evidence>
<dbReference type="PANTHER" id="PTHR45947:SF3">
    <property type="entry name" value="SULFOQUINOVOSYL TRANSFERASE SQD2"/>
    <property type="match status" value="1"/>
</dbReference>
<keyword evidence="2" id="KW-1185">Reference proteome</keyword>
<comment type="caution">
    <text evidence="1">The sequence shown here is derived from an EMBL/GenBank/DDBJ whole genome shotgun (WGS) entry which is preliminary data.</text>
</comment>
<evidence type="ECO:0000313" key="2">
    <source>
        <dbReference type="Proteomes" id="UP001499989"/>
    </source>
</evidence>
<name>A0ABN3TEX1_9ACTN</name>
<dbReference type="InterPro" id="IPR050194">
    <property type="entry name" value="Glycosyltransferase_grp1"/>
</dbReference>
<proteinExistence type="predicted"/>